<gene>
    <name evidence="1" type="ORF">SG0102_20960</name>
</gene>
<dbReference type="Proteomes" id="UP000268059">
    <property type="component" value="Chromosome"/>
</dbReference>
<evidence type="ECO:0000313" key="1">
    <source>
        <dbReference type="EMBL" id="BBH27162.1"/>
    </source>
</evidence>
<dbReference type="AlphaFoldDB" id="A0A3G9J9E6"/>
<protein>
    <recommendedName>
        <fullName evidence="3">C_GCAxxG_C_C family protein</fullName>
    </recommendedName>
</protein>
<dbReference type="OrthoDB" id="9791535at2"/>
<dbReference type="Pfam" id="PF09719">
    <property type="entry name" value="C_GCAxxG_C_C"/>
    <property type="match status" value="1"/>
</dbReference>
<keyword evidence="2" id="KW-1185">Reference proteome</keyword>
<organism evidence="1 2">
    <name type="scientific">Intestinibaculum porci</name>
    <dbReference type="NCBI Taxonomy" id="2487118"/>
    <lineage>
        <taxon>Bacteria</taxon>
        <taxon>Bacillati</taxon>
        <taxon>Bacillota</taxon>
        <taxon>Erysipelotrichia</taxon>
        <taxon>Erysipelotrichales</taxon>
        <taxon>Erysipelotrichaceae</taxon>
        <taxon>Intestinibaculum</taxon>
    </lineage>
</organism>
<evidence type="ECO:0000313" key="2">
    <source>
        <dbReference type="Proteomes" id="UP000268059"/>
    </source>
</evidence>
<evidence type="ECO:0008006" key="3">
    <source>
        <dbReference type="Google" id="ProtNLM"/>
    </source>
</evidence>
<name>A0A3G9J9E6_9FIRM</name>
<dbReference type="RefSeq" id="WP_125119913.1">
    <property type="nucleotide sequence ID" value="NZ_AP019309.1"/>
</dbReference>
<accession>A0A3G9J9E6</accession>
<dbReference type="InParanoid" id="A0A3G9J9E6"/>
<proteinExistence type="predicted"/>
<dbReference type="InterPro" id="IPR010181">
    <property type="entry name" value="CGCAxxGCC_motif"/>
</dbReference>
<sequence>MSHIEKAKELRAIVTPHYNCAQAVVIPFAQEAGLTDEQAYNIARNFGAGMKMGSVCGGITGGLMVLGLFGVDDPATIKAYYKHFTDHHDGLLNCKDLLAVSAKKGEVKKTHCDGMVYEAIMAVETILKEKGKIA</sequence>
<dbReference type="KEGG" id="ebm:SG0102_20960"/>
<dbReference type="EMBL" id="AP019309">
    <property type="protein sequence ID" value="BBH27162.1"/>
    <property type="molecule type" value="Genomic_DNA"/>
</dbReference>
<reference evidence="1 2" key="1">
    <citation type="submission" date="2018-11" db="EMBL/GenBank/DDBJ databases">
        <title>Novel Erysipelotrichaceae bacterium isolated from small intestine of a swine.</title>
        <authorList>
            <person name="Kim J.S."/>
            <person name="Choe H."/>
            <person name="Lee Y.R."/>
            <person name="Kim K.M."/>
            <person name="Park D.S."/>
        </authorList>
    </citation>
    <scope>NUCLEOTIDE SEQUENCE [LARGE SCALE GENOMIC DNA]</scope>
    <source>
        <strain evidence="1 2">SG0102</strain>
    </source>
</reference>